<reference evidence="8" key="2">
    <citation type="submission" date="2024-06" db="EMBL/GenBank/DDBJ databases">
        <authorList>
            <person name="Petrova K.O."/>
            <person name="Toshchakov S.V."/>
            <person name="Boltjanskaja Y.V."/>
            <person name="Kevbrin V."/>
        </authorList>
    </citation>
    <scope>NUCLEOTIDE SEQUENCE</scope>
    <source>
        <strain evidence="8">Z-910T</strain>
    </source>
</reference>
<comment type="similarity">
    <text evidence="5">Belongs to the sigma-70 factor family.</text>
</comment>
<reference evidence="8" key="1">
    <citation type="journal article" date="2013" name="Extremophiles">
        <title>Proteinivorax tanatarense gen. nov., sp. nov., an anaerobic, haloalkaliphilic, proteolytic bacterium isolated from a decaying algal bloom, and proposal of Proteinivoraceae fam. nov.</title>
        <authorList>
            <person name="Kevbrin V."/>
            <person name="Boltyanskaya Y."/>
            <person name="Zhilina T."/>
            <person name="Kolganova T."/>
            <person name="Lavrentjeva E."/>
            <person name="Kuznetsov B."/>
        </authorList>
    </citation>
    <scope>NUCLEOTIDE SEQUENCE</scope>
    <source>
        <strain evidence="8">Z-910T</strain>
    </source>
</reference>
<dbReference type="RefSeq" id="WP_350344976.1">
    <property type="nucleotide sequence ID" value="NZ_CP158367.1"/>
</dbReference>
<dbReference type="GO" id="GO:0016987">
    <property type="term" value="F:sigma factor activity"/>
    <property type="evidence" value="ECO:0007669"/>
    <property type="project" value="UniProtKB-KW"/>
</dbReference>
<dbReference type="PRINTS" id="PR00046">
    <property type="entry name" value="SIGMA70FCT"/>
</dbReference>
<dbReference type="EMBL" id="CP158367">
    <property type="protein sequence ID" value="XBX76242.1"/>
    <property type="molecule type" value="Genomic_DNA"/>
</dbReference>
<dbReference type="GO" id="GO:0006352">
    <property type="term" value="P:DNA-templated transcription initiation"/>
    <property type="evidence" value="ECO:0007669"/>
    <property type="project" value="InterPro"/>
</dbReference>
<dbReference type="InterPro" id="IPR000943">
    <property type="entry name" value="RNA_pol_sigma70"/>
</dbReference>
<dbReference type="GO" id="GO:0003899">
    <property type="term" value="F:DNA-directed RNA polymerase activity"/>
    <property type="evidence" value="ECO:0007669"/>
    <property type="project" value="InterPro"/>
</dbReference>
<sequence>MDNNQLWINFNKGSSEAKEELIKAYSHIVKFVVDRIWTGYKIGSYDKEDLISLGIVGLLEAMDKYNPKLGVKFETYATPRVKGQIIDAIRKEQWLPKDILKGINELEMACEQLATSKEAPTEEKLASALGVSVDKVKKLIRYAGQKVVLRLDAPIATEEGTLTIKDTIEDEKQLSPHQAFLLDQQHKTLAELLNKLSNREKLVLNLYYNEELTLKEISKLLELSEARISQIHTKAVLRLRRLYSKAQKSF</sequence>
<proteinExistence type="inferred from homology"/>
<dbReference type="Gene3D" id="1.10.1740.10">
    <property type="match status" value="1"/>
</dbReference>
<evidence type="ECO:0000259" key="6">
    <source>
        <dbReference type="PROSITE" id="PS00715"/>
    </source>
</evidence>
<dbReference type="AlphaFoldDB" id="A0AAU7VPZ7"/>
<dbReference type="Gene3D" id="1.20.140.160">
    <property type="match status" value="1"/>
</dbReference>
<dbReference type="InterPro" id="IPR013325">
    <property type="entry name" value="RNA_pol_sigma_r2"/>
</dbReference>
<dbReference type="PROSITE" id="PS00716">
    <property type="entry name" value="SIGMA70_2"/>
    <property type="match status" value="1"/>
</dbReference>
<dbReference type="NCBIfam" id="TIGR02937">
    <property type="entry name" value="sigma70-ECF"/>
    <property type="match status" value="1"/>
</dbReference>
<dbReference type="SUPFAM" id="SSF88659">
    <property type="entry name" value="Sigma3 and sigma4 domains of RNA polymerase sigma factors"/>
    <property type="match status" value="2"/>
</dbReference>
<evidence type="ECO:0000256" key="5">
    <source>
        <dbReference type="RuleBase" id="RU362124"/>
    </source>
</evidence>
<dbReference type="NCBIfam" id="TIGR02479">
    <property type="entry name" value="FliA_WhiG"/>
    <property type="match status" value="1"/>
</dbReference>
<dbReference type="InterPro" id="IPR012845">
    <property type="entry name" value="RNA_pol_sigma_FliA_WhiG"/>
</dbReference>
<dbReference type="InterPro" id="IPR007627">
    <property type="entry name" value="RNA_pol_sigma70_r2"/>
</dbReference>
<dbReference type="CDD" id="cd06171">
    <property type="entry name" value="Sigma70_r4"/>
    <property type="match status" value="1"/>
</dbReference>
<gene>
    <name evidence="8" type="ORF">PRVXT_001424</name>
</gene>
<evidence type="ECO:0000256" key="2">
    <source>
        <dbReference type="ARBA" id="ARBA00023082"/>
    </source>
</evidence>
<evidence type="ECO:0000256" key="3">
    <source>
        <dbReference type="ARBA" id="ARBA00023125"/>
    </source>
</evidence>
<organism evidence="8">
    <name type="scientific">Proteinivorax tanatarense</name>
    <dbReference type="NCBI Taxonomy" id="1260629"/>
    <lineage>
        <taxon>Bacteria</taxon>
        <taxon>Bacillati</taxon>
        <taxon>Bacillota</taxon>
        <taxon>Clostridia</taxon>
        <taxon>Eubacteriales</taxon>
        <taxon>Proteinivoracaceae</taxon>
        <taxon>Proteinivorax</taxon>
    </lineage>
</organism>
<dbReference type="GO" id="GO:0003677">
    <property type="term" value="F:DNA binding"/>
    <property type="evidence" value="ECO:0007669"/>
    <property type="project" value="UniProtKB-KW"/>
</dbReference>
<comment type="function">
    <text evidence="5">Sigma factors are initiation factors that promote the attachment of RNA polymerase to specific initiation sites and are then released.</text>
</comment>
<dbReference type="Pfam" id="PF04545">
    <property type="entry name" value="Sigma70_r4"/>
    <property type="match status" value="1"/>
</dbReference>
<dbReference type="PANTHER" id="PTHR30385:SF7">
    <property type="entry name" value="RNA POLYMERASE SIGMA FACTOR FLIA"/>
    <property type="match status" value="1"/>
</dbReference>
<dbReference type="InterPro" id="IPR007630">
    <property type="entry name" value="RNA_pol_sigma70_r4"/>
</dbReference>
<keyword evidence="4 5" id="KW-0804">Transcription</keyword>
<dbReference type="InterPro" id="IPR007624">
    <property type="entry name" value="RNA_pol_sigma70_r3"/>
</dbReference>
<dbReference type="PANTHER" id="PTHR30385">
    <property type="entry name" value="SIGMA FACTOR F FLAGELLAR"/>
    <property type="match status" value="1"/>
</dbReference>
<protein>
    <recommendedName>
        <fullName evidence="5">RNA polymerase sigma factor</fullName>
    </recommendedName>
</protein>
<dbReference type="InterPro" id="IPR014284">
    <property type="entry name" value="RNA_pol_sigma-70_dom"/>
</dbReference>
<dbReference type="InterPro" id="IPR013324">
    <property type="entry name" value="RNA_pol_sigma_r3/r4-like"/>
</dbReference>
<evidence type="ECO:0000256" key="1">
    <source>
        <dbReference type="ARBA" id="ARBA00023015"/>
    </source>
</evidence>
<feature type="domain" description="RNA polymerase sigma-70" evidence="6">
    <location>
        <begin position="49"/>
        <end position="62"/>
    </location>
</feature>
<dbReference type="Pfam" id="PF04539">
    <property type="entry name" value="Sigma70_r3"/>
    <property type="match status" value="1"/>
</dbReference>
<evidence type="ECO:0000256" key="4">
    <source>
        <dbReference type="ARBA" id="ARBA00023163"/>
    </source>
</evidence>
<dbReference type="SUPFAM" id="SSF88946">
    <property type="entry name" value="Sigma2 domain of RNA polymerase sigma factors"/>
    <property type="match status" value="1"/>
</dbReference>
<keyword evidence="1 5" id="KW-0805">Transcription regulation</keyword>
<evidence type="ECO:0000313" key="8">
    <source>
        <dbReference type="EMBL" id="XBX76242.1"/>
    </source>
</evidence>
<keyword evidence="3 5" id="KW-0238">DNA-binding</keyword>
<keyword evidence="2 5" id="KW-0731">Sigma factor</keyword>
<evidence type="ECO:0000259" key="7">
    <source>
        <dbReference type="PROSITE" id="PS00716"/>
    </source>
</evidence>
<dbReference type="Pfam" id="PF04542">
    <property type="entry name" value="Sigma70_r2"/>
    <property type="match status" value="1"/>
</dbReference>
<feature type="domain" description="RNA polymerase sigma-70" evidence="7">
    <location>
        <begin position="213"/>
        <end position="239"/>
    </location>
</feature>
<dbReference type="PROSITE" id="PS00715">
    <property type="entry name" value="SIGMA70_1"/>
    <property type="match status" value="1"/>
</dbReference>
<name>A0AAU7VPZ7_9FIRM</name>
<accession>A0AAU7VPZ7</accession>
<dbReference type="PIRSF" id="PIRSF000770">
    <property type="entry name" value="RNA_pol_sigma-SigE/K"/>
    <property type="match status" value="1"/>
</dbReference>